<dbReference type="InterPro" id="IPR007219">
    <property type="entry name" value="XnlR_reg_dom"/>
</dbReference>
<dbReference type="Gene3D" id="3.40.50.720">
    <property type="entry name" value="NAD(P)-binding Rossmann-like Domain"/>
    <property type="match status" value="1"/>
</dbReference>
<dbReference type="InterPro" id="IPR050987">
    <property type="entry name" value="AtrR-like"/>
</dbReference>
<feature type="domain" description="Xylanolytic transcriptional activator regulatory" evidence="2">
    <location>
        <begin position="480"/>
        <end position="553"/>
    </location>
</feature>
<protein>
    <submittedName>
        <fullName evidence="3">Fungal specific transcription factor factor domain-containing protein</fullName>
    </submittedName>
</protein>
<evidence type="ECO:0000256" key="1">
    <source>
        <dbReference type="ARBA" id="ARBA00023242"/>
    </source>
</evidence>
<dbReference type="GO" id="GO:0008270">
    <property type="term" value="F:zinc ion binding"/>
    <property type="evidence" value="ECO:0007669"/>
    <property type="project" value="InterPro"/>
</dbReference>
<dbReference type="GO" id="GO:0003700">
    <property type="term" value="F:DNA-binding transcription factor activity"/>
    <property type="evidence" value="ECO:0007669"/>
    <property type="project" value="InterPro"/>
</dbReference>
<dbReference type="GO" id="GO:0003677">
    <property type="term" value="F:DNA binding"/>
    <property type="evidence" value="ECO:0007669"/>
    <property type="project" value="InterPro"/>
</dbReference>
<dbReference type="OrthoDB" id="2123952at2759"/>
<accession>A0A8H5T1L7</accession>
<dbReference type="Pfam" id="PF00106">
    <property type="entry name" value="adh_short"/>
    <property type="match status" value="1"/>
</dbReference>
<dbReference type="AlphaFoldDB" id="A0A8H5T1L7"/>
<dbReference type="InterPro" id="IPR002347">
    <property type="entry name" value="SDR_fam"/>
</dbReference>
<keyword evidence="1" id="KW-0539">Nucleus</keyword>
<dbReference type="Proteomes" id="UP000567885">
    <property type="component" value="Unassembled WGS sequence"/>
</dbReference>
<gene>
    <name evidence="3" type="ORF">FHETE_8830</name>
</gene>
<dbReference type="GO" id="GO:0006351">
    <property type="term" value="P:DNA-templated transcription"/>
    <property type="evidence" value="ECO:0007669"/>
    <property type="project" value="InterPro"/>
</dbReference>
<reference evidence="3 4" key="1">
    <citation type="submission" date="2020-05" db="EMBL/GenBank/DDBJ databases">
        <title>Identification and distribution of gene clusters putatively required for synthesis of sphingolipid metabolism inhibitors in phylogenetically diverse species of the filamentous fungus Fusarium.</title>
        <authorList>
            <person name="Kim H.-S."/>
            <person name="Busman M."/>
            <person name="Brown D.W."/>
            <person name="Divon H."/>
            <person name="Uhlig S."/>
            <person name="Proctor R.H."/>
        </authorList>
    </citation>
    <scope>NUCLEOTIDE SEQUENCE [LARGE SCALE GENOMIC DNA]</scope>
    <source>
        <strain evidence="3 4">NRRL 20693</strain>
    </source>
</reference>
<dbReference type="SMART" id="SM00906">
    <property type="entry name" value="Fungal_trans"/>
    <property type="match status" value="1"/>
</dbReference>
<dbReference type="PANTHER" id="PTHR46910:SF25">
    <property type="entry name" value="ABC-TRANSPORTER-REGULATING TRANSCRIPTION FACTOR"/>
    <property type="match status" value="1"/>
</dbReference>
<evidence type="ECO:0000259" key="2">
    <source>
        <dbReference type="SMART" id="SM00906"/>
    </source>
</evidence>
<dbReference type="Pfam" id="PF04082">
    <property type="entry name" value="Fungal_trans"/>
    <property type="match status" value="1"/>
</dbReference>
<dbReference type="InterPro" id="IPR036291">
    <property type="entry name" value="NAD(P)-bd_dom_sf"/>
</dbReference>
<dbReference type="SUPFAM" id="SSF51735">
    <property type="entry name" value="NAD(P)-binding Rossmann-fold domains"/>
    <property type="match status" value="1"/>
</dbReference>
<keyword evidence="4" id="KW-1185">Reference proteome</keyword>
<dbReference type="EMBL" id="JAAGWQ010000192">
    <property type="protein sequence ID" value="KAF5660667.1"/>
    <property type="molecule type" value="Genomic_DNA"/>
</dbReference>
<dbReference type="CDD" id="cd12148">
    <property type="entry name" value="fungal_TF_MHR"/>
    <property type="match status" value="1"/>
</dbReference>
<evidence type="ECO:0000313" key="4">
    <source>
        <dbReference type="Proteomes" id="UP000567885"/>
    </source>
</evidence>
<evidence type="ECO:0000313" key="3">
    <source>
        <dbReference type="EMBL" id="KAF5660667.1"/>
    </source>
</evidence>
<organism evidence="3 4">
    <name type="scientific">Fusarium heterosporum</name>
    <dbReference type="NCBI Taxonomy" id="42747"/>
    <lineage>
        <taxon>Eukaryota</taxon>
        <taxon>Fungi</taxon>
        <taxon>Dikarya</taxon>
        <taxon>Ascomycota</taxon>
        <taxon>Pezizomycotina</taxon>
        <taxon>Sordariomycetes</taxon>
        <taxon>Hypocreomycetidae</taxon>
        <taxon>Hypocreales</taxon>
        <taxon>Nectriaceae</taxon>
        <taxon>Fusarium</taxon>
        <taxon>Fusarium heterosporum species complex</taxon>
    </lineage>
</organism>
<comment type="caution">
    <text evidence="3">The sequence shown here is derived from an EMBL/GenBank/DDBJ whole genome shotgun (WGS) entry which is preliminary data.</text>
</comment>
<proteinExistence type="predicted"/>
<sequence length="792" mass="87326">MSARTPVALILGAGSNVGDHVGRAFAAKGYKIALVARSANEENSASDKLFIRGDFSNPESIADIFTKVKSQLGVPHVVVYNAAASNFPGAKTPLNVSVNDFVRNLAINTTSAFIAAQQAVVGFEELPSSAARTFIYTGNCTNEVPMAALSDASAGKAASASFIQAAAGAYADKGFKFYYADERKADGSPAFSAIDGPAHGEFYTQLAGGASQGPWQQTFVKATKRKPRRPAGHKQISELEERLKVMEGLLQQALQSKESTGSEQSLNDIVSYQEILIDMESSSGSSKQQTLTSHMTANSDPAFYDSVDYSKFSTLPSTPWAERVGEMPHVEIPTLSLMRPTNISTTDMLLRPLSLPTFHQLPSKGLALELITDGLKTFNAYFPLFDETDLMQKFHTQYLNSSPTDPCWWSCINIFLAIAHRFRSMRTYDRAYETKQACGYTHNALAVVAELNVMHSNLAAVQSLIGMAVVLQGTANPHPASVLTAAAIRLAQTLGLHREIPYGCLPKGQIEQGRRVFWLAYLLDKDISLRMKQPFAQDDEDMDAVLPSDSTLQLTSQDLPSTSSHFNSRIGLAVIQGQVYKKLYSIQAGRQPEAHRQEVAQELNSILSYWQSSVDIDFEKTLMVPLQPPLSTETTHSLILLFTYVNCLVMVNVHIPETDDFFLDDLSQANNLFEREYVTESRKAAQLVQLIPHGDYAIVWLLLQSFSNIVETLLRNVVRYPTSPRAIPDLELVKPFIGLFEILENEKACHRSVEVRRIRALCDDLWNTASEAIRSLSIGFGELPNQITRGFI</sequence>
<dbReference type="PANTHER" id="PTHR46910">
    <property type="entry name" value="TRANSCRIPTION FACTOR PDR1"/>
    <property type="match status" value="1"/>
</dbReference>
<name>A0A8H5T1L7_FUSHE</name>